<keyword evidence="2" id="KW-1185">Reference proteome</keyword>
<dbReference type="AlphaFoldDB" id="A0A1H9M4C9"/>
<dbReference type="EMBL" id="FOFD01000004">
    <property type="protein sequence ID" value="SER18369.1"/>
    <property type="molecule type" value="Genomic_DNA"/>
</dbReference>
<dbReference type="Proteomes" id="UP000199114">
    <property type="component" value="Unassembled WGS sequence"/>
</dbReference>
<evidence type="ECO:0000313" key="2">
    <source>
        <dbReference type="Proteomes" id="UP000199114"/>
    </source>
</evidence>
<name>A0A1H9M4C9_9EURY</name>
<sequence>MSDGDEAGGEVQPAPVDDCPRCGEPVSFAVVTGPRSGTVEPCGCGVPSDLLERIRD</sequence>
<reference evidence="2" key="1">
    <citation type="submission" date="2016-10" db="EMBL/GenBank/DDBJ databases">
        <authorList>
            <person name="Varghese N."/>
            <person name="Submissions S."/>
        </authorList>
    </citation>
    <scope>NUCLEOTIDE SEQUENCE [LARGE SCALE GENOMIC DNA]</scope>
    <source>
        <strain evidence="2">DSM 25055</strain>
    </source>
</reference>
<evidence type="ECO:0008006" key="3">
    <source>
        <dbReference type="Google" id="ProtNLM"/>
    </source>
</evidence>
<dbReference type="OrthoDB" id="193769at2157"/>
<dbReference type="RefSeq" id="WP_175480168.1">
    <property type="nucleotide sequence ID" value="NZ_FOFD01000004.1"/>
</dbReference>
<evidence type="ECO:0000313" key="1">
    <source>
        <dbReference type="EMBL" id="SER18369.1"/>
    </source>
</evidence>
<accession>A0A1H9M4C9</accession>
<protein>
    <recommendedName>
        <fullName evidence="3">Small CPxCG-related zinc finger protein</fullName>
    </recommendedName>
</protein>
<gene>
    <name evidence="1" type="ORF">SAMN04489841_3195</name>
</gene>
<organism evidence="1 2">
    <name type="scientific">Natrinema salaciae</name>
    <dbReference type="NCBI Taxonomy" id="1186196"/>
    <lineage>
        <taxon>Archaea</taxon>
        <taxon>Methanobacteriati</taxon>
        <taxon>Methanobacteriota</taxon>
        <taxon>Stenosarchaea group</taxon>
        <taxon>Halobacteria</taxon>
        <taxon>Halobacteriales</taxon>
        <taxon>Natrialbaceae</taxon>
        <taxon>Natrinema</taxon>
    </lineage>
</organism>
<proteinExistence type="predicted"/>